<gene>
    <name evidence="1" type="ORF">KPL71_008985</name>
</gene>
<dbReference type="Proteomes" id="UP000829398">
    <property type="component" value="Chromosome 3"/>
</dbReference>
<protein>
    <submittedName>
        <fullName evidence="1">Retrovirus-related pol polyprotein from transposon RE1</fullName>
    </submittedName>
</protein>
<comment type="caution">
    <text evidence="1">The sequence shown here is derived from an EMBL/GenBank/DDBJ whole genome shotgun (WGS) entry which is preliminary data.</text>
</comment>
<evidence type="ECO:0000313" key="2">
    <source>
        <dbReference type="Proteomes" id="UP000829398"/>
    </source>
</evidence>
<keyword evidence="2" id="KW-1185">Reference proteome</keyword>
<accession>A0ACB8MB18</accession>
<reference evidence="2" key="1">
    <citation type="journal article" date="2023" name="Hortic. Res.">
        <title>A chromosome-level phased genome enabling allele-level studies in sweet orange: a case study on citrus Huanglongbing tolerance.</title>
        <authorList>
            <person name="Wu B."/>
            <person name="Yu Q."/>
            <person name="Deng Z."/>
            <person name="Duan Y."/>
            <person name="Luo F."/>
            <person name="Gmitter F. Jr."/>
        </authorList>
    </citation>
    <scope>NUCLEOTIDE SEQUENCE [LARGE SCALE GENOMIC DNA]</scope>
    <source>
        <strain evidence="2">cv. Valencia</strain>
    </source>
</reference>
<organism evidence="1 2">
    <name type="scientific">Citrus sinensis</name>
    <name type="common">Sweet orange</name>
    <name type="synonym">Citrus aurantium var. sinensis</name>
    <dbReference type="NCBI Taxonomy" id="2711"/>
    <lineage>
        <taxon>Eukaryota</taxon>
        <taxon>Viridiplantae</taxon>
        <taxon>Streptophyta</taxon>
        <taxon>Embryophyta</taxon>
        <taxon>Tracheophyta</taxon>
        <taxon>Spermatophyta</taxon>
        <taxon>Magnoliopsida</taxon>
        <taxon>eudicotyledons</taxon>
        <taxon>Gunneridae</taxon>
        <taxon>Pentapetalae</taxon>
        <taxon>rosids</taxon>
        <taxon>malvids</taxon>
        <taxon>Sapindales</taxon>
        <taxon>Rutaceae</taxon>
        <taxon>Aurantioideae</taxon>
        <taxon>Citrus</taxon>
    </lineage>
</organism>
<sequence length="1226" mass="137360">MNPNNLIAINAATQLPLKLTPTNYYSWKTQFDALLYGYDLLGYIDGTKPCPSPETTVDEKIVPNPDFTLWMRQDKLLLLGIIGSLSHKVVPVIRSCKTSAEAWNRLAKLYANPSSSRTMGLAEQLTLINRGSQPVADYLATIRDIADELALIGAPVPNQYLIAHTLNGVGTEFKELAAAVRARDTVISFDELHDKLVEYEAFLKREDLRSSGNLGNMTANAARFPTKNGNQANKKNFHNNNGNQGQHPPNSGNNQGHNFNNYNSGNHHSGKNSNVVCQFCEKRGHTARQCNSAKKLFSHSSAPTANPTTTNNSSPNWLLDTGASHHVTSNLNNLSLSQPYEGPDDIVIGDGTGLHITHVGHSTLSTPSNSFTLSNVLCVPSMKQNLVSVSQFCKNNNTSIEFFPSFFCVKDLSTGAHLARGRSKNNVYEWSNMGVSTTMKQACMGVKVSLENWHNRLGHPSTKTLRHVVSQNDLPVFPNSSSSLFCDSCQCNKSHKLPFGTSTLQSRFPLDLIYTDVWGPSPIRSIDGYSYYIIFVDHFTKYSWLFPLSYKSKAFTIFPKFKTMVENYFNSTIRTIYSDGGKEYYGLKSLFEKYGIQHLISPPYTPQHIASAERRHRHVVETGLTLLHKASLPLSLWPFAFKTAIYLINRLPTPILKDKSPFESLFHHKPNYSKLRTFGCLCYPWLRPYTKHKLEQRSKSCLFLGYSNSVIPLMTNSHADYDSMQDCDLQHVVDPPISDTNQPTFSGSSSSEIHPINELVHVPVPAPPTTIQTRSKNNIFKPKKFFSLTATKHSIPPSLEPTTTTEALKHKEWRDAMCEEVDALKKNGTWELVPPAAHQNVIGCKWVFRIKRNPDGSIARYKARLVAKGFHQRPGLDYKETFSPVVKPTTIRVVLSIAISQGWNVNQLDLPGFKDHSQPHHVCRLHKSLYGLKQAPRAWFTELKNFILSLGFGIKDCVTPLSCTTRLMLNDGSPKVDASQYRSLIGGMQYLSLTRPDMAYAINKLAQYMHSPSKTHWTAAKRLLRYLKHTLTYGLFIRRSQPLSLTAFSDADWAGNRDDCTSISAFVIFLGCNPVSWCSKKQRTVARSSTEAEYRSVASAAAEITWLTNLLQELHVSLPKPPRLFCDNIGATYLCVNPVFHSRMKHLALDFHFVREKVSNGSLQIAHVSTHNQLADVLTKPLAKPRFTHLRSKIGVSDGNAILRGHNRQESISPINQEKLNVNTKV</sequence>
<name>A0ACB8MB18_CITSI</name>
<evidence type="ECO:0000313" key="1">
    <source>
        <dbReference type="EMBL" id="KAH9782629.1"/>
    </source>
</evidence>
<proteinExistence type="predicted"/>
<dbReference type="EMBL" id="CM039172">
    <property type="protein sequence ID" value="KAH9782629.1"/>
    <property type="molecule type" value="Genomic_DNA"/>
</dbReference>